<accession>A0ABN6WIN8</accession>
<dbReference type="Gene3D" id="3.30.70.270">
    <property type="match status" value="1"/>
</dbReference>
<gene>
    <name evidence="2" type="ORF">MACH16_03500</name>
</gene>
<evidence type="ECO:0000259" key="1">
    <source>
        <dbReference type="PROSITE" id="PS50887"/>
    </source>
</evidence>
<dbReference type="InterPro" id="IPR043128">
    <property type="entry name" value="Rev_trsase/Diguanyl_cyclase"/>
</dbReference>
<evidence type="ECO:0000313" key="2">
    <source>
        <dbReference type="EMBL" id="BDX01602.1"/>
    </source>
</evidence>
<dbReference type="SMART" id="SM00267">
    <property type="entry name" value="GGDEF"/>
    <property type="match status" value="1"/>
</dbReference>
<dbReference type="Proteomes" id="UP001307608">
    <property type="component" value="Chromosome"/>
</dbReference>
<dbReference type="SUPFAM" id="SSF55073">
    <property type="entry name" value="Nucleotide cyclase"/>
    <property type="match status" value="1"/>
</dbReference>
<dbReference type="InterPro" id="IPR000160">
    <property type="entry name" value="GGDEF_dom"/>
</dbReference>
<dbReference type="Pfam" id="PF00990">
    <property type="entry name" value="GGDEF"/>
    <property type="match status" value="1"/>
</dbReference>
<dbReference type="PROSITE" id="PS50887">
    <property type="entry name" value="GGDEF"/>
    <property type="match status" value="1"/>
</dbReference>
<protein>
    <recommendedName>
        <fullName evidence="1">GGDEF domain-containing protein</fullName>
    </recommendedName>
</protein>
<reference evidence="2 3" key="1">
    <citation type="submission" date="2023-01" db="EMBL/GenBank/DDBJ databases">
        <title>Complete genome sequence of Marinomonas pontica strain 200518_36.</title>
        <authorList>
            <person name="Ueki S."/>
            <person name="Gajardo G."/>
            <person name="Maruyama F."/>
        </authorList>
    </citation>
    <scope>NUCLEOTIDE SEQUENCE [LARGE SCALE GENOMIC DNA]</scope>
    <source>
        <strain evidence="2 3">200518_36</strain>
    </source>
</reference>
<dbReference type="InterPro" id="IPR050706">
    <property type="entry name" value="Cyclic-di-GMP_PDE-like"/>
</dbReference>
<organism evidence="2 3">
    <name type="scientific">Marinomonas pontica</name>
    <dbReference type="NCBI Taxonomy" id="264739"/>
    <lineage>
        <taxon>Bacteria</taxon>
        <taxon>Pseudomonadati</taxon>
        <taxon>Pseudomonadota</taxon>
        <taxon>Gammaproteobacteria</taxon>
        <taxon>Oceanospirillales</taxon>
        <taxon>Oceanospirillaceae</taxon>
        <taxon>Marinomonas</taxon>
    </lineage>
</organism>
<dbReference type="PANTHER" id="PTHR33121:SF70">
    <property type="entry name" value="SIGNALING PROTEIN YKOW"/>
    <property type="match status" value="1"/>
</dbReference>
<dbReference type="EMBL" id="AP027271">
    <property type="protein sequence ID" value="BDX01602.1"/>
    <property type="molecule type" value="Genomic_DNA"/>
</dbReference>
<sequence>MPTDSLNALLEQQQALRSRIAYLEKERDFIKSLYSNMPQVLQSISKGALLGTLLDGFKIKLQAQLSSAYCLFLVCDKDCLQWRLQYTDGINDALLNSNSLLGVVPKALVTFAASPSCPKRHDSSIQNASGWDHWSSFIKKHAFTDVSMVSVSDGQGAIYLMLAFQREEHRLESELMTLALDAYSSWLSAVFEREKADYLLLEDSHRDPSTGLLRRYSFENSFGIVLKDARRHFLRAAVLSIKLLSNSTIKEEELKALADVMQETVRDNDLIAYFGERELVMGIRIQHLTDAEIVAAKLLKSLHSSAFSGNKLAHDGLSIGIAFYPEHSSLDTLYQAASMAANSLKNVSGYRIEFHGKYYKSSADFYSI</sequence>
<dbReference type="PANTHER" id="PTHR33121">
    <property type="entry name" value="CYCLIC DI-GMP PHOSPHODIESTERASE PDEF"/>
    <property type="match status" value="1"/>
</dbReference>
<proteinExistence type="predicted"/>
<feature type="domain" description="GGDEF" evidence="1">
    <location>
        <begin position="234"/>
        <end position="357"/>
    </location>
</feature>
<keyword evidence="3" id="KW-1185">Reference proteome</keyword>
<name>A0ABN6WIN8_9GAMM</name>
<evidence type="ECO:0000313" key="3">
    <source>
        <dbReference type="Proteomes" id="UP001307608"/>
    </source>
</evidence>
<dbReference type="InterPro" id="IPR029787">
    <property type="entry name" value="Nucleotide_cyclase"/>
</dbReference>
<dbReference type="RefSeq" id="WP_338264885.1">
    <property type="nucleotide sequence ID" value="NZ_AP027271.1"/>
</dbReference>